<evidence type="ECO:0000256" key="1">
    <source>
        <dbReference type="ARBA" id="ARBA00001920"/>
    </source>
</evidence>
<evidence type="ECO:0000256" key="7">
    <source>
        <dbReference type="ARBA" id="ARBA00007952"/>
    </source>
</evidence>
<dbReference type="InterPro" id="IPR036393">
    <property type="entry name" value="AceGlu_kinase-like_sf"/>
</dbReference>
<dbReference type="UniPathway" id="UPA00050">
    <property type="reaction ID" value="UER00063"/>
</dbReference>
<evidence type="ECO:0000256" key="26">
    <source>
        <dbReference type="ARBA" id="ARBA00048841"/>
    </source>
</evidence>
<evidence type="ECO:0000256" key="15">
    <source>
        <dbReference type="ARBA" id="ARBA00022777"/>
    </source>
</evidence>
<evidence type="ECO:0000256" key="18">
    <source>
        <dbReference type="ARBA" id="ARBA00023002"/>
    </source>
</evidence>
<dbReference type="Pfam" id="PF00696">
    <property type="entry name" value="AA_kinase"/>
    <property type="match status" value="1"/>
</dbReference>
<keyword evidence="23" id="KW-0511">Multifunctional enzyme</keyword>
<comment type="similarity">
    <text evidence="8">In the N-terminal section; belongs to the aspartokinase family.</text>
</comment>
<dbReference type="InterPro" id="IPR001342">
    <property type="entry name" value="HDH_cat"/>
</dbReference>
<evidence type="ECO:0000256" key="20">
    <source>
        <dbReference type="ARBA" id="ARBA00023053"/>
    </source>
</evidence>
<dbReference type="SUPFAM" id="SSF53633">
    <property type="entry name" value="Carbamate kinase-like"/>
    <property type="match status" value="1"/>
</dbReference>
<keyword evidence="12" id="KW-0791">Threonine biosynthesis</keyword>
<dbReference type="PROSITE" id="PS01042">
    <property type="entry name" value="HOMOSER_DHGENASE"/>
    <property type="match status" value="1"/>
</dbReference>
<dbReference type="InterPro" id="IPR019811">
    <property type="entry name" value="HDH_CS"/>
</dbReference>
<comment type="function">
    <text evidence="24">Bifunctional aspartate kinase and homoserine dehydrogenase that catalyzes the first and the third steps toward the synthesis of lysine, methionine and threonine from aspartate.</text>
</comment>
<dbReference type="Proteomes" id="UP000193804">
    <property type="component" value="Unassembled WGS sequence"/>
</dbReference>
<dbReference type="Gene3D" id="1.20.120.1320">
    <property type="entry name" value="Aspartokinase, catalytic domain"/>
    <property type="match status" value="1"/>
</dbReference>
<comment type="pathway">
    <text evidence="5">Amino-acid biosynthesis; L-methionine biosynthesis via de novo pathway; L-homoserine from L-aspartate: step 3/3.</text>
</comment>
<dbReference type="Gene3D" id="3.40.1160.10">
    <property type="entry name" value="Acetylglutamate kinase-like"/>
    <property type="match status" value="1"/>
</dbReference>
<dbReference type="GO" id="GO:0005524">
    <property type="term" value="F:ATP binding"/>
    <property type="evidence" value="ECO:0007669"/>
    <property type="project" value="UniProtKB-KW"/>
</dbReference>
<dbReference type="Pfam" id="PF00742">
    <property type="entry name" value="Homoserine_dh"/>
    <property type="match status" value="1"/>
</dbReference>
<dbReference type="Pfam" id="PF03447">
    <property type="entry name" value="NAD_binding_3"/>
    <property type="match status" value="1"/>
</dbReference>
<keyword evidence="22" id="KW-0486">Methionine biosynthesis</keyword>
<comment type="catalytic activity">
    <reaction evidence="27">
        <text>L-homoserine + NAD(+) = L-aspartate 4-semialdehyde + NADH + H(+)</text>
        <dbReference type="Rhea" id="RHEA:15757"/>
        <dbReference type="ChEBI" id="CHEBI:15378"/>
        <dbReference type="ChEBI" id="CHEBI:57476"/>
        <dbReference type="ChEBI" id="CHEBI:57540"/>
        <dbReference type="ChEBI" id="CHEBI:57945"/>
        <dbReference type="ChEBI" id="CHEBI:537519"/>
        <dbReference type="EC" id="1.1.1.3"/>
    </reaction>
    <physiologicalReaction direction="right-to-left" evidence="27">
        <dbReference type="Rhea" id="RHEA:15759"/>
    </physiologicalReaction>
</comment>
<comment type="cofactor">
    <cofactor evidence="1">
        <name>a metal cation</name>
        <dbReference type="ChEBI" id="CHEBI:25213"/>
    </cofactor>
</comment>
<protein>
    <submittedName>
        <fullName evidence="29">Aspartate kinase</fullName>
    </submittedName>
</protein>
<dbReference type="GO" id="GO:0009086">
    <property type="term" value="P:methionine biosynthetic process"/>
    <property type="evidence" value="ECO:0007669"/>
    <property type="project" value="UniProtKB-KW"/>
</dbReference>
<comment type="subunit">
    <text evidence="9">Homotetramer.</text>
</comment>
<dbReference type="PANTHER" id="PTHR43070">
    <property type="match status" value="1"/>
</dbReference>
<dbReference type="GO" id="GO:0009088">
    <property type="term" value="P:threonine biosynthetic process"/>
    <property type="evidence" value="ECO:0007669"/>
    <property type="project" value="UniProtKB-UniPathway"/>
</dbReference>
<evidence type="ECO:0000256" key="9">
    <source>
        <dbReference type="ARBA" id="ARBA00011881"/>
    </source>
</evidence>
<dbReference type="Gene3D" id="3.30.2130.10">
    <property type="entry name" value="VC0802-like"/>
    <property type="match status" value="1"/>
</dbReference>
<dbReference type="InterPro" id="IPR054352">
    <property type="entry name" value="ACT_Aspartokinase"/>
</dbReference>
<dbReference type="GO" id="GO:0004412">
    <property type="term" value="F:homoserine dehydrogenase activity"/>
    <property type="evidence" value="ECO:0007669"/>
    <property type="project" value="UniProtKB-EC"/>
</dbReference>
<evidence type="ECO:0000256" key="17">
    <source>
        <dbReference type="ARBA" id="ARBA00022857"/>
    </source>
</evidence>
<accession>A0A1X7JSH7</accession>
<evidence type="ECO:0000256" key="10">
    <source>
        <dbReference type="ARBA" id="ARBA00022605"/>
    </source>
</evidence>
<dbReference type="InterPro" id="IPR011147">
    <property type="entry name" value="Bifunc_Aspkin/hSer_DH"/>
</dbReference>
<evidence type="ECO:0000256" key="25">
    <source>
        <dbReference type="ARBA" id="ARBA00048561"/>
    </source>
</evidence>
<comment type="pathway">
    <text evidence="4">Amino-acid biosynthesis; L-threonine biosynthesis; L-threonine from L-aspartate: step 3/5.</text>
</comment>
<evidence type="ECO:0000256" key="24">
    <source>
        <dbReference type="ARBA" id="ARBA00044938"/>
    </source>
</evidence>
<comment type="pathway">
    <text evidence="2">Amino-acid biosynthesis; L-lysine biosynthesis via DAP pathway; (S)-tetrahydrodipicolinate from L-aspartate: step 1/4.</text>
</comment>
<evidence type="ECO:0000256" key="23">
    <source>
        <dbReference type="ARBA" id="ARBA00023268"/>
    </source>
</evidence>
<evidence type="ECO:0000256" key="6">
    <source>
        <dbReference type="ARBA" id="ARBA00005139"/>
    </source>
</evidence>
<dbReference type="InterPro" id="IPR049638">
    <property type="entry name" value="AK-HD"/>
</dbReference>
<dbReference type="CDD" id="cd04257">
    <property type="entry name" value="AAK_AK-HSDH"/>
    <property type="match status" value="1"/>
</dbReference>
<keyword evidence="14" id="KW-0547">Nucleotide-binding</keyword>
<dbReference type="OrthoDB" id="9799110at2"/>
<dbReference type="AlphaFoldDB" id="A0A1X7JSH7"/>
<comment type="catalytic activity">
    <reaction evidence="25">
        <text>L-aspartate + ATP = 4-phospho-L-aspartate + ADP</text>
        <dbReference type="Rhea" id="RHEA:23776"/>
        <dbReference type="ChEBI" id="CHEBI:29991"/>
        <dbReference type="ChEBI" id="CHEBI:30616"/>
        <dbReference type="ChEBI" id="CHEBI:57535"/>
        <dbReference type="ChEBI" id="CHEBI:456216"/>
        <dbReference type="EC" id="2.7.2.4"/>
    </reaction>
    <physiologicalReaction direction="left-to-right" evidence="25">
        <dbReference type="Rhea" id="RHEA:23777"/>
    </physiologicalReaction>
</comment>
<dbReference type="InterPro" id="IPR005106">
    <property type="entry name" value="Asp/hSer_DH_NAD-bd"/>
</dbReference>
<evidence type="ECO:0000256" key="22">
    <source>
        <dbReference type="ARBA" id="ARBA00023167"/>
    </source>
</evidence>
<dbReference type="CDD" id="cd04921">
    <property type="entry name" value="ACT_AKi-HSDH-ThrA-like_1"/>
    <property type="match status" value="1"/>
</dbReference>
<dbReference type="FunFam" id="3.30.2130.10:FF:000001">
    <property type="entry name" value="Bifunctional aspartokinase/homoserine dehydrogenase"/>
    <property type="match status" value="1"/>
</dbReference>
<evidence type="ECO:0000313" key="30">
    <source>
        <dbReference type="Proteomes" id="UP000193804"/>
    </source>
</evidence>
<evidence type="ECO:0000256" key="19">
    <source>
        <dbReference type="ARBA" id="ARBA00023027"/>
    </source>
</evidence>
<dbReference type="FunFam" id="3.30.360.10:FF:000006">
    <property type="entry name" value="Bifunctional aspartokinase/homoserine dehydrogenase"/>
    <property type="match status" value="1"/>
</dbReference>
<dbReference type="InterPro" id="IPR001048">
    <property type="entry name" value="Asp/Glu/Uridylate_kinase"/>
</dbReference>
<keyword evidence="16" id="KW-0067">ATP-binding</keyword>
<dbReference type="InterPro" id="IPR045865">
    <property type="entry name" value="ACT-like_dom_sf"/>
</dbReference>
<dbReference type="NCBIfam" id="NF006959">
    <property type="entry name" value="PRK09436.1"/>
    <property type="match status" value="1"/>
</dbReference>
<feature type="domain" description="ACT" evidence="28">
    <location>
        <begin position="400"/>
        <end position="475"/>
    </location>
</feature>
<evidence type="ECO:0000256" key="16">
    <source>
        <dbReference type="ARBA" id="ARBA00022840"/>
    </source>
</evidence>
<keyword evidence="17" id="KW-0521">NADP</keyword>
<dbReference type="UniPathway" id="UPA00051">
    <property type="reaction ID" value="UER00462"/>
</dbReference>
<sequence>MKVLKFGGTSLGSPENIEKVEAIVSKKSQKDRLIIVASAFGGVTNQFSECSYLAERGDEQYKIKLDEIIDRHLKAVQDLLGAKAQSGIMAKVRLVLNEIEDILKGVFLIQELSSKTLDRVLGSGEVLSALILNEFFLQEGMKSNLIDPQEFIVTDSEFGKANVDMSVTEEKIKTYFQDQKGDVLVCPGFVSKDSYGNSTTLGRGGSDYTAALIAAAMDAPELEIWTDVSGMMTANPKYVKQAFAIPQLDYEEAMELTHFGAKVLYPPSVHPVYKKGIPIFIKNTFDPNAEGTKIHYFPEPDAQSIKGISCIENIALFNLSGSSMVGIPYFSHRLFEALAQARVSVILITQASSEHSICVAIDLEDVEKAKTAIEKAFSLEFNQEMLNPLHVETDLAIVALVSSQMKNYIGLSGKMFSVLGQNGINIKAIAQGSSEKNISAVIEKKQIKKALNTLHESFFLSDLKRINLFIVGTGNVGKTLIDQLNQQAEYLQVHNQIDLRISGIANSRKMLFDLNGIPFENAVGTLMEKGKEMNLDHFLDDMKELNLRNSIFIDNTAHEVVANTYGGILESSISVVTPNKIACTGKYQDYKNLKNLALRFRSHFRFETNVGAGLPVINTLSDLMKSGDEVLGIQAVLSGSLNFIFNNYTGEGDSFADVVKEAQEQGFTEPDPRIDLSGVDVKRKILILLRESGFEMELEDIDTIPFIPEKCMQAENVESFFDAIAQEEAHFKKLVEEANEEGKKLKYVATFENGKANTGLEKVTPDSPLFNLEGKDNIVLFNTKRYPEQPLVIKGAGAGAAVTASGIFGDIIRIANEL</sequence>
<evidence type="ECO:0000256" key="21">
    <source>
        <dbReference type="ARBA" id="ARBA00023154"/>
    </source>
</evidence>
<evidence type="ECO:0000256" key="11">
    <source>
        <dbReference type="ARBA" id="ARBA00022679"/>
    </source>
</evidence>
<dbReference type="Gene3D" id="3.40.50.720">
    <property type="entry name" value="NAD(P)-binding Rossmann-like Domain"/>
    <property type="match status" value="1"/>
</dbReference>
<dbReference type="PROSITE" id="PS00324">
    <property type="entry name" value="ASPARTOKINASE"/>
    <property type="match status" value="1"/>
</dbReference>
<dbReference type="GO" id="GO:0046872">
    <property type="term" value="F:metal ion binding"/>
    <property type="evidence" value="ECO:0007669"/>
    <property type="project" value="UniProtKB-KW"/>
</dbReference>
<dbReference type="Pfam" id="PF22468">
    <property type="entry name" value="ACT_9"/>
    <property type="match status" value="2"/>
</dbReference>
<dbReference type="SUPFAM" id="SSF55347">
    <property type="entry name" value="Glyceraldehyde-3-phosphate dehydrogenase-like, C-terminal domain"/>
    <property type="match status" value="1"/>
</dbReference>
<reference evidence="30" key="1">
    <citation type="submission" date="2017-04" db="EMBL/GenBank/DDBJ databases">
        <authorList>
            <person name="Varghese N."/>
            <person name="Submissions S."/>
        </authorList>
    </citation>
    <scope>NUCLEOTIDE SEQUENCE [LARGE SCALE GENOMIC DNA]</scope>
    <source>
        <strain evidence="30">DSM 4125</strain>
    </source>
</reference>
<dbReference type="GO" id="GO:0009089">
    <property type="term" value="P:lysine biosynthetic process via diaminopimelate"/>
    <property type="evidence" value="ECO:0007669"/>
    <property type="project" value="UniProtKB-UniPathway"/>
</dbReference>
<keyword evidence="15 29" id="KW-0418">Kinase</keyword>
<name>A0A1X7JSH7_9BACT</name>
<evidence type="ECO:0000256" key="8">
    <source>
        <dbReference type="ARBA" id="ARBA00010046"/>
    </source>
</evidence>
<evidence type="ECO:0000256" key="2">
    <source>
        <dbReference type="ARBA" id="ARBA00004766"/>
    </source>
</evidence>
<evidence type="ECO:0000313" key="29">
    <source>
        <dbReference type="EMBL" id="SMG30529.1"/>
    </source>
</evidence>
<dbReference type="GO" id="GO:0009090">
    <property type="term" value="P:homoserine biosynthetic process"/>
    <property type="evidence" value="ECO:0007669"/>
    <property type="project" value="UniProtKB-ARBA"/>
</dbReference>
<dbReference type="InterPro" id="IPR001341">
    <property type="entry name" value="Asp_kinase"/>
</dbReference>
<dbReference type="PIRSF" id="PIRSF000727">
    <property type="entry name" value="ThrA"/>
    <property type="match status" value="1"/>
</dbReference>
<keyword evidence="20" id="KW-0915">Sodium</keyword>
<dbReference type="PANTHER" id="PTHR43070:SF3">
    <property type="entry name" value="HOMOSERINE DEHYDROGENASE"/>
    <property type="match status" value="1"/>
</dbReference>
<comment type="similarity">
    <text evidence="7">In the C-terminal section; belongs to the homoserine dehydrogenase family.</text>
</comment>
<evidence type="ECO:0000256" key="27">
    <source>
        <dbReference type="ARBA" id="ARBA00049031"/>
    </source>
</evidence>
<dbReference type="GO" id="GO:0004072">
    <property type="term" value="F:aspartate kinase activity"/>
    <property type="evidence" value="ECO:0007669"/>
    <property type="project" value="UniProtKB-EC"/>
</dbReference>
<evidence type="ECO:0000256" key="14">
    <source>
        <dbReference type="ARBA" id="ARBA00022741"/>
    </source>
</evidence>
<dbReference type="InterPro" id="IPR036291">
    <property type="entry name" value="NAD(P)-bd_dom_sf"/>
</dbReference>
<dbReference type="Gene3D" id="3.30.360.10">
    <property type="entry name" value="Dihydrodipicolinate Reductase, domain 2"/>
    <property type="match status" value="1"/>
</dbReference>
<dbReference type="SUPFAM" id="SSF55021">
    <property type="entry name" value="ACT-like"/>
    <property type="match status" value="2"/>
</dbReference>
<organism evidence="29 30">
    <name type="scientific">Marivirga sericea</name>
    <dbReference type="NCBI Taxonomy" id="1028"/>
    <lineage>
        <taxon>Bacteria</taxon>
        <taxon>Pseudomonadati</taxon>
        <taxon>Bacteroidota</taxon>
        <taxon>Cytophagia</taxon>
        <taxon>Cytophagales</taxon>
        <taxon>Marivirgaceae</taxon>
        <taxon>Marivirga</taxon>
    </lineage>
</organism>
<comment type="pathway">
    <text evidence="3">Amino-acid biosynthesis; L-methionine biosynthesis via de novo pathway; L-homoserine from L-aspartate: step 1/3.</text>
</comment>
<keyword evidence="21" id="KW-0457">Lysine biosynthesis</keyword>
<dbReference type="SUPFAM" id="SSF51735">
    <property type="entry name" value="NAD(P)-binding Rossmann-fold domains"/>
    <property type="match status" value="1"/>
</dbReference>
<evidence type="ECO:0000256" key="12">
    <source>
        <dbReference type="ARBA" id="ARBA00022697"/>
    </source>
</evidence>
<dbReference type="InterPro" id="IPR002912">
    <property type="entry name" value="ACT_dom"/>
</dbReference>
<evidence type="ECO:0000256" key="5">
    <source>
        <dbReference type="ARBA" id="ARBA00005062"/>
    </source>
</evidence>
<keyword evidence="18" id="KW-0560">Oxidoreductase</keyword>
<comment type="pathway">
    <text evidence="6">Amino-acid biosynthesis; L-threonine biosynthesis; L-threonine from L-aspartate: step 1/5.</text>
</comment>
<proteinExistence type="inferred from homology"/>
<keyword evidence="30" id="KW-1185">Reference proteome</keyword>
<keyword evidence="19" id="KW-0520">NAD</keyword>
<keyword evidence="13" id="KW-0479">Metal-binding</keyword>
<dbReference type="PROSITE" id="PS51671">
    <property type="entry name" value="ACT"/>
    <property type="match status" value="1"/>
</dbReference>
<dbReference type="UniPathway" id="UPA00034">
    <property type="reaction ID" value="UER00015"/>
</dbReference>
<dbReference type="InterPro" id="IPR042199">
    <property type="entry name" value="AsparK_Bifunc_asparK/hSer_DH"/>
</dbReference>
<dbReference type="InterPro" id="IPR018042">
    <property type="entry name" value="Aspartate_kinase_CS"/>
</dbReference>
<dbReference type="STRING" id="1028.SAMN05661096_01983"/>
<dbReference type="EMBL" id="FXAW01000003">
    <property type="protein sequence ID" value="SMG30529.1"/>
    <property type="molecule type" value="Genomic_DNA"/>
</dbReference>
<dbReference type="NCBIfam" id="TIGR00657">
    <property type="entry name" value="asp_kinases"/>
    <property type="match status" value="1"/>
</dbReference>
<keyword evidence="10" id="KW-0028">Amino-acid biosynthesis</keyword>
<evidence type="ECO:0000256" key="13">
    <source>
        <dbReference type="ARBA" id="ARBA00022723"/>
    </source>
</evidence>
<gene>
    <name evidence="29" type="ORF">SAMN05661096_01983</name>
</gene>
<dbReference type="GO" id="GO:0050661">
    <property type="term" value="F:NADP binding"/>
    <property type="evidence" value="ECO:0007669"/>
    <property type="project" value="InterPro"/>
</dbReference>
<dbReference type="RefSeq" id="WP_085516888.1">
    <property type="nucleotide sequence ID" value="NZ_FXAW01000003.1"/>
</dbReference>
<dbReference type="InterPro" id="IPR041743">
    <property type="entry name" value="AK-HSDH_N"/>
</dbReference>
<evidence type="ECO:0000259" key="28">
    <source>
        <dbReference type="PROSITE" id="PS51671"/>
    </source>
</evidence>
<evidence type="ECO:0000256" key="4">
    <source>
        <dbReference type="ARBA" id="ARBA00005056"/>
    </source>
</evidence>
<evidence type="ECO:0000256" key="3">
    <source>
        <dbReference type="ARBA" id="ARBA00004986"/>
    </source>
</evidence>
<comment type="catalytic activity">
    <reaction evidence="26">
        <text>L-homoserine + NADP(+) = L-aspartate 4-semialdehyde + NADPH + H(+)</text>
        <dbReference type="Rhea" id="RHEA:15761"/>
        <dbReference type="ChEBI" id="CHEBI:15378"/>
        <dbReference type="ChEBI" id="CHEBI:57476"/>
        <dbReference type="ChEBI" id="CHEBI:57783"/>
        <dbReference type="ChEBI" id="CHEBI:58349"/>
        <dbReference type="ChEBI" id="CHEBI:537519"/>
        <dbReference type="EC" id="1.1.1.3"/>
    </reaction>
    <physiologicalReaction direction="right-to-left" evidence="26">
        <dbReference type="Rhea" id="RHEA:15763"/>
    </physiologicalReaction>
</comment>
<keyword evidence="11" id="KW-0808">Transferase</keyword>